<name>A0A0J6YG85_COCIT</name>
<evidence type="ECO:0000256" key="2">
    <source>
        <dbReference type="SAM" id="Phobius"/>
    </source>
</evidence>
<proteinExistence type="predicted"/>
<feature type="region of interest" description="Disordered" evidence="1">
    <location>
        <begin position="43"/>
        <end position="69"/>
    </location>
</feature>
<evidence type="ECO:0000313" key="5">
    <source>
        <dbReference type="Proteomes" id="UP000054565"/>
    </source>
</evidence>
<gene>
    <name evidence="4" type="ORF">CIRG_07382</name>
</gene>
<keyword evidence="3" id="KW-0732">Signal</keyword>
<evidence type="ECO:0000313" key="4">
    <source>
        <dbReference type="EMBL" id="KMP07701.1"/>
    </source>
</evidence>
<keyword evidence="2" id="KW-0472">Membrane</keyword>
<organism evidence="4 5">
    <name type="scientific">Coccidioides immitis RMSCC 2394</name>
    <dbReference type="NCBI Taxonomy" id="404692"/>
    <lineage>
        <taxon>Eukaryota</taxon>
        <taxon>Fungi</taxon>
        <taxon>Dikarya</taxon>
        <taxon>Ascomycota</taxon>
        <taxon>Pezizomycotina</taxon>
        <taxon>Eurotiomycetes</taxon>
        <taxon>Eurotiomycetidae</taxon>
        <taxon>Onygenales</taxon>
        <taxon>Onygenaceae</taxon>
        <taxon>Coccidioides</taxon>
    </lineage>
</organism>
<feature type="compositionally biased region" description="Polar residues" evidence="1">
    <location>
        <begin position="60"/>
        <end position="69"/>
    </location>
</feature>
<keyword evidence="2" id="KW-0812">Transmembrane</keyword>
<keyword evidence="2" id="KW-1133">Transmembrane helix</keyword>
<feature type="signal peptide" evidence="3">
    <location>
        <begin position="1"/>
        <end position="16"/>
    </location>
</feature>
<feature type="transmembrane region" description="Helical" evidence="2">
    <location>
        <begin position="92"/>
        <end position="112"/>
    </location>
</feature>
<reference evidence="5" key="1">
    <citation type="journal article" date="2010" name="Genome Res.">
        <title>Population genomic sequencing of Coccidioides fungi reveals recent hybridization and transposon control.</title>
        <authorList>
            <person name="Neafsey D.E."/>
            <person name="Barker B.M."/>
            <person name="Sharpton T.J."/>
            <person name="Stajich J.E."/>
            <person name="Park D.J."/>
            <person name="Whiston E."/>
            <person name="Hung C.-Y."/>
            <person name="McMahan C."/>
            <person name="White J."/>
            <person name="Sykes S."/>
            <person name="Heiman D."/>
            <person name="Young S."/>
            <person name="Zeng Q."/>
            <person name="Abouelleil A."/>
            <person name="Aftuck L."/>
            <person name="Bessette D."/>
            <person name="Brown A."/>
            <person name="FitzGerald M."/>
            <person name="Lui A."/>
            <person name="Macdonald J.P."/>
            <person name="Priest M."/>
            <person name="Orbach M.J."/>
            <person name="Galgiani J.N."/>
            <person name="Kirkland T.N."/>
            <person name="Cole G.T."/>
            <person name="Birren B.W."/>
            <person name="Henn M.R."/>
            <person name="Taylor J.W."/>
            <person name="Rounsley S.D."/>
        </authorList>
    </citation>
    <scope>NUCLEOTIDE SEQUENCE [LARGE SCALE GENOMIC DNA]</scope>
    <source>
        <strain evidence="5">RMSCC 2394</strain>
    </source>
</reference>
<protein>
    <submittedName>
        <fullName evidence="4">Uncharacterized protein</fullName>
    </submittedName>
</protein>
<feature type="compositionally biased region" description="Basic and acidic residues" evidence="1">
    <location>
        <begin position="44"/>
        <end position="59"/>
    </location>
</feature>
<evidence type="ECO:0000256" key="3">
    <source>
        <dbReference type="SAM" id="SignalP"/>
    </source>
</evidence>
<sequence length="138" mass="15823">MFALIISSTLIAGAGSIIILPRESLSYTNQIWPRRTPATLRKYSARETHRSNPQRRRDNSTTPLQQHRSIAASQHCNRDLIDKYGWFRSGRVVSLAHLLFFLVSAFGAALSYDDPLPAGRHHIATWYLHSYLELWYAL</sequence>
<evidence type="ECO:0000256" key="1">
    <source>
        <dbReference type="SAM" id="MobiDB-lite"/>
    </source>
</evidence>
<dbReference type="EMBL" id="DS028097">
    <property type="protein sequence ID" value="KMP07701.1"/>
    <property type="molecule type" value="Genomic_DNA"/>
</dbReference>
<feature type="chain" id="PRO_5005285297" evidence="3">
    <location>
        <begin position="17"/>
        <end position="138"/>
    </location>
</feature>
<accession>A0A0J6YG85</accession>
<dbReference type="AlphaFoldDB" id="A0A0J6YG85"/>
<dbReference type="Proteomes" id="UP000054565">
    <property type="component" value="Unassembled WGS sequence"/>
</dbReference>